<comment type="caution">
    <text evidence="1">The sequence shown here is derived from an EMBL/GenBank/DDBJ whole genome shotgun (WGS) entry which is preliminary data.</text>
</comment>
<proteinExistence type="predicted"/>
<protein>
    <submittedName>
        <fullName evidence="1">Phage tail protein</fullName>
    </submittedName>
</protein>
<name>A0A2N7W3S3_9BURK</name>
<evidence type="ECO:0000313" key="1">
    <source>
        <dbReference type="EMBL" id="PMS24052.1"/>
    </source>
</evidence>
<dbReference type="RefSeq" id="WP_102610538.1">
    <property type="nucleotide sequence ID" value="NZ_CADIKD010000013.1"/>
</dbReference>
<dbReference type="EMBL" id="PNYB01000011">
    <property type="protein sequence ID" value="PMS24052.1"/>
    <property type="molecule type" value="Genomic_DNA"/>
</dbReference>
<reference evidence="1 2" key="1">
    <citation type="submission" date="2018-01" db="EMBL/GenBank/DDBJ databases">
        <title>Whole genome analyses suggest that Burkholderia sensu lato contains two further novel genera in the rhizoxinica-symbiotica group Mycetohabitans gen. nov., and Trinickia gen. nov.: implications for the evolution of diazotrophy and nodulation in the Burkholderiaceae.</title>
        <authorList>
            <person name="Estrada-de los Santos P."/>
            <person name="Palmer M."/>
            <person name="Chavez-Ramirez B."/>
            <person name="Beukes C."/>
            <person name="Steenkamp E.T."/>
            <person name="Hirsch A.M."/>
            <person name="Manyaka P."/>
            <person name="Maluk M."/>
            <person name="Lafos M."/>
            <person name="Crook M."/>
            <person name="Gross E."/>
            <person name="Simon M.F."/>
            <person name="Bueno dos Reis Junior F."/>
            <person name="Poole P.S."/>
            <person name="Venter S.N."/>
            <person name="James E.K."/>
        </authorList>
    </citation>
    <scope>NUCLEOTIDE SEQUENCE [LARGE SCALE GENOMIC DNA]</scope>
    <source>
        <strain evidence="1 2">GP25-8</strain>
    </source>
</reference>
<dbReference type="PANTHER" id="PTHR38009">
    <property type="entry name" value="CONSERVED HYPOTHETICAL PHAGE TAIL PROTEIN"/>
    <property type="match status" value="1"/>
</dbReference>
<dbReference type="PANTHER" id="PTHR38009:SF1">
    <property type="entry name" value="CONSERVED HYPOTHETICAL PHAGE TAIL PROTEIN"/>
    <property type="match status" value="1"/>
</dbReference>
<organism evidence="1 2">
    <name type="scientific">Trinickia soli</name>
    <dbReference type="NCBI Taxonomy" id="380675"/>
    <lineage>
        <taxon>Bacteria</taxon>
        <taxon>Pseudomonadati</taxon>
        <taxon>Pseudomonadota</taxon>
        <taxon>Betaproteobacteria</taxon>
        <taxon>Burkholderiales</taxon>
        <taxon>Burkholderiaceae</taxon>
        <taxon>Trinickia</taxon>
    </lineage>
</organism>
<dbReference type="Proteomes" id="UP000235347">
    <property type="component" value="Unassembled WGS sequence"/>
</dbReference>
<evidence type="ECO:0000313" key="2">
    <source>
        <dbReference type="Proteomes" id="UP000235347"/>
    </source>
</evidence>
<dbReference type="AlphaFoldDB" id="A0A2N7W3S3"/>
<dbReference type="NCBIfam" id="TIGR02241">
    <property type="entry name" value="conserved hypothetical phage tail region protein"/>
    <property type="match status" value="1"/>
</dbReference>
<accession>A0A2N7W3S3</accession>
<dbReference type="Pfam" id="PF06841">
    <property type="entry name" value="Phage_T4_gp19"/>
    <property type="match status" value="1"/>
</dbReference>
<dbReference type="GO" id="GO:0005198">
    <property type="term" value="F:structural molecule activity"/>
    <property type="evidence" value="ECO:0007669"/>
    <property type="project" value="InterPro"/>
</dbReference>
<dbReference type="InterPro" id="IPR010667">
    <property type="entry name" value="Phage_T4_Gp19"/>
</dbReference>
<dbReference type="InterPro" id="IPR011747">
    <property type="entry name" value="CHP02241"/>
</dbReference>
<gene>
    <name evidence="1" type="ORF">C0Z19_14565</name>
</gene>
<keyword evidence="2" id="KW-1185">Reference proteome</keyword>
<sequence>MATLVQDPFRGFRFHVDIVPKISASFSEVTIPDITIDTVDYREGTDKSPGRRRLSGMATYGNVSLKRGITASLDLYEWHQMIIATGTSGQNARRHGTIILYDTDISKIAAKWSFFGAFPTTYQSSGLNASSAEVMIETLDLVVERMSRDQ</sequence>